<dbReference type="Proteomes" id="UP000236291">
    <property type="component" value="Unassembled WGS sequence"/>
</dbReference>
<dbReference type="STRING" id="57577.A0A2K3JPS5"/>
<comment type="catalytic activity">
    <reaction evidence="3">
        <text>RX + glutathione = an S-substituted glutathione + a halide anion + H(+)</text>
        <dbReference type="Rhea" id="RHEA:16437"/>
        <dbReference type="ChEBI" id="CHEBI:15378"/>
        <dbReference type="ChEBI" id="CHEBI:16042"/>
        <dbReference type="ChEBI" id="CHEBI:17792"/>
        <dbReference type="ChEBI" id="CHEBI:57925"/>
        <dbReference type="ChEBI" id="CHEBI:90779"/>
        <dbReference type="EC" id="2.5.1.18"/>
    </reaction>
</comment>
<evidence type="ECO:0000256" key="1">
    <source>
        <dbReference type="ARBA" id="ARBA00012452"/>
    </source>
</evidence>
<protein>
    <recommendedName>
        <fullName evidence="1">glutathione transferase</fullName>
        <ecNumber evidence="1">2.5.1.18</ecNumber>
    </recommendedName>
</protein>
<dbReference type="GO" id="GO:0004364">
    <property type="term" value="F:glutathione transferase activity"/>
    <property type="evidence" value="ECO:0007669"/>
    <property type="project" value="UniProtKB-EC"/>
</dbReference>
<dbReference type="GO" id="GO:0045174">
    <property type="term" value="F:glutathione dehydrogenase (ascorbate) activity"/>
    <property type="evidence" value="ECO:0007669"/>
    <property type="project" value="InterPro"/>
</dbReference>
<evidence type="ECO:0000256" key="2">
    <source>
        <dbReference type="ARBA" id="ARBA00022679"/>
    </source>
</evidence>
<organism evidence="4 5">
    <name type="scientific">Trifolium pratense</name>
    <name type="common">Red clover</name>
    <dbReference type="NCBI Taxonomy" id="57577"/>
    <lineage>
        <taxon>Eukaryota</taxon>
        <taxon>Viridiplantae</taxon>
        <taxon>Streptophyta</taxon>
        <taxon>Embryophyta</taxon>
        <taxon>Tracheophyta</taxon>
        <taxon>Spermatophyta</taxon>
        <taxon>Magnoliopsida</taxon>
        <taxon>eudicotyledons</taxon>
        <taxon>Gunneridae</taxon>
        <taxon>Pentapetalae</taxon>
        <taxon>rosids</taxon>
        <taxon>fabids</taxon>
        <taxon>Fabales</taxon>
        <taxon>Fabaceae</taxon>
        <taxon>Papilionoideae</taxon>
        <taxon>50 kb inversion clade</taxon>
        <taxon>NPAAA clade</taxon>
        <taxon>Hologalegina</taxon>
        <taxon>IRL clade</taxon>
        <taxon>Trifolieae</taxon>
        <taxon>Trifolium</taxon>
    </lineage>
</organism>
<dbReference type="Gene3D" id="1.20.1050.10">
    <property type="match status" value="1"/>
</dbReference>
<dbReference type="PANTHER" id="PTHR44420:SF2">
    <property type="entry name" value="GLUTATHIONE S-TRANSFERASE DHAR2-RELATED"/>
    <property type="match status" value="1"/>
</dbReference>
<proteinExistence type="predicted"/>
<reference evidence="4 5" key="2">
    <citation type="journal article" date="2017" name="Front. Plant Sci.">
        <title>Gene Classification and Mining of Molecular Markers Useful in Red Clover (Trifolium pratense) Breeding.</title>
        <authorList>
            <person name="Istvanek J."/>
            <person name="Dluhosova J."/>
            <person name="Dluhos P."/>
            <person name="Patkova L."/>
            <person name="Nedelnik J."/>
            <person name="Repkova J."/>
        </authorList>
    </citation>
    <scope>NUCLEOTIDE SEQUENCE [LARGE SCALE GENOMIC DNA]</scope>
    <source>
        <strain evidence="5">cv. Tatra</strain>
        <tissue evidence="4">Young leaves</tissue>
    </source>
</reference>
<gene>
    <name evidence="4" type="ORF">L195_g049642</name>
</gene>
<name>A0A2K3JPS5_TRIPR</name>
<feature type="non-terminal residue" evidence="4">
    <location>
        <position position="79"/>
    </location>
</feature>
<dbReference type="GO" id="GO:0033355">
    <property type="term" value="P:ascorbate glutathione cycle"/>
    <property type="evidence" value="ECO:0007669"/>
    <property type="project" value="InterPro"/>
</dbReference>
<accession>A0A2K3JPS5</accession>
<evidence type="ECO:0000313" key="4">
    <source>
        <dbReference type="EMBL" id="PNX56008.1"/>
    </source>
</evidence>
<dbReference type="PANTHER" id="PTHR44420">
    <property type="entry name" value="GLUTATHIONE S-TRANSFERASE DHAR2-RELATED"/>
    <property type="match status" value="1"/>
</dbReference>
<dbReference type="EC" id="2.5.1.18" evidence="1"/>
<dbReference type="InterPro" id="IPR044627">
    <property type="entry name" value="DHAR1/2/3/4"/>
</dbReference>
<dbReference type="AlphaFoldDB" id="A0A2K3JPS5"/>
<keyword evidence="2 4" id="KW-0808">Transferase</keyword>
<dbReference type="EMBL" id="ASHM01073647">
    <property type="protein sequence ID" value="PNX56008.1"/>
    <property type="molecule type" value="Genomic_DNA"/>
</dbReference>
<evidence type="ECO:0000256" key="3">
    <source>
        <dbReference type="ARBA" id="ARBA00047960"/>
    </source>
</evidence>
<evidence type="ECO:0000313" key="5">
    <source>
        <dbReference type="Proteomes" id="UP000236291"/>
    </source>
</evidence>
<comment type="caution">
    <text evidence="4">The sequence shown here is derived from an EMBL/GenBank/DDBJ whole genome shotgun (WGS) entry which is preliminary data.</text>
</comment>
<reference evidence="4 5" key="1">
    <citation type="journal article" date="2014" name="Am. J. Bot.">
        <title>Genome assembly and annotation for red clover (Trifolium pratense; Fabaceae).</title>
        <authorList>
            <person name="Istvanek J."/>
            <person name="Jaros M."/>
            <person name="Krenek A."/>
            <person name="Repkova J."/>
        </authorList>
    </citation>
    <scope>NUCLEOTIDE SEQUENCE [LARGE SCALE GENOMIC DNA]</scope>
    <source>
        <strain evidence="5">cv. Tatra</strain>
        <tissue evidence="4">Young leaves</tissue>
    </source>
</reference>
<sequence length="79" mass="8655">MGPKGIVIDRRGGNSHIAMASFLVSDDESWGEKNEKYSVWGSNIFGTFVSFLKSKDSNDGTEQALVAELNALDEHLKAH</sequence>